<protein>
    <submittedName>
        <fullName evidence="1">Uncharacterized protein</fullName>
    </submittedName>
</protein>
<reference evidence="1 2" key="1">
    <citation type="submission" date="2015-01" db="EMBL/GenBank/DDBJ databases">
        <title>Evolution of Trichinella species and genotypes.</title>
        <authorList>
            <person name="Korhonen P.K."/>
            <person name="Edoardo P."/>
            <person name="Giuseppe L.R."/>
            <person name="Gasser R.B."/>
        </authorList>
    </citation>
    <scope>NUCLEOTIDE SEQUENCE [LARGE SCALE GENOMIC DNA]</scope>
    <source>
        <strain evidence="1">ISS176</strain>
    </source>
</reference>
<accession>A0A0V1K188</accession>
<sequence length="112" mass="12803">MLLFNQRINVHNNLTINRKIILLQLAVETSACSYSTAGLPTVPPHHLPTLADRVHYQHTSVVDQVQRMEHGKTENVFNTKQIPDRTEQNKKTKKVYVVLRGSQFCISGLRIL</sequence>
<evidence type="ECO:0000313" key="2">
    <source>
        <dbReference type="Proteomes" id="UP000054826"/>
    </source>
</evidence>
<name>A0A0V1K188_TRIPS</name>
<dbReference type="EMBL" id="JYDV01000023">
    <property type="protein sequence ID" value="KRZ41002.1"/>
    <property type="molecule type" value="Genomic_DNA"/>
</dbReference>
<evidence type="ECO:0000313" key="1">
    <source>
        <dbReference type="EMBL" id="KRZ41002.1"/>
    </source>
</evidence>
<proteinExistence type="predicted"/>
<dbReference type="AlphaFoldDB" id="A0A0V1K188"/>
<dbReference type="Proteomes" id="UP000054826">
    <property type="component" value="Unassembled WGS sequence"/>
</dbReference>
<comment type="caution">
    <text evidence="1">The sequence shown here is derived from an EMBL/GenBank/DDBJ whole genome shotgun (WGS) entry which is preliminary data.</text>
</comment>
<gene>
    <name evidence="1" type="ORF">T4C_2334</name>
</gene>
<organism evidence="1 2">
    <name type="scientific">Trichinella pseudospiralis</name>
    <name type="common">Parasitic roundworm</name>
    <dbReference type="NCBI Taxonomy" id="6337"/>
    <lineage>
        <taxon>Eukaryota</taxon>
        <taxon>Metazoa</taxon>
        <taxon>Ecdysozoa</taxon>
        <taxon>Nematoda</taxon>
        <taxon>Enoplea</taxon>
        <taxon>Dorylaimia</taxon>
        <taxon>Trichinellida</taxon>
        <taxon>Trichinellidae</taxon>
        <taxon>Trichinella</taxon>
    </lineage>
</organism>